<dbReference type="OrthoDB" id="10004364at2759"/>
<feature type="domain" description="VPS37 C-terminal" evidence="9">
    <location>
        <begin position="26"/>
        <end position="143"/>
    </location>
</feature>
<dbReference type="GO" id="GO:0000813">
    <property type="term" value="C:ESCRT I complex"/>
    <property type="evidence" value="ECO:0007669"/>
    <property type="project" value="TreeGrafter"/>
</dbReference>
<evidence type="ECO:0000256" key="3">
    <source>
        <dbReference type="ARBA" id="ARBA00022448"/>
    </source>
</evidence>
<dbReference type="Pfam" id="PF07200">
    <property type="entry name" value="Mod_r"/>
    <property type="match status" value="1"/>
</dbReference>
<reference evidence="10" key="1">
    <citation type="submission" date="2020-10" db="EMBL/GenBank/DDBJ databases">
        <authorList>
            <person name="Kikuchi T."/>
        </authorList>
    </citation>
    <scope>NUCLEOTIDE SEQUENCE</scope>
    <source>
        <strain evidence="10">NKZ352</strain>
    </source>
</reference>
<dbReference type="GO" id="GO:0031902">
    <property type="term" value="C:late endosome membrane"/>
    <property type="evidence" value="ECO:0007669"/>
    <property type="project" value="UniProtKB-SubCell"/>
</dbReference>
<comment type="subcellular location">
    <subcellularLocation>
        <location evidence="1">Late endosome membrane</location>
        <topology evidence="1">Peripheral membrane protein</topology>
    </subcellularLocation>
</comment>
<protein>
    <recommendedName>
        <fullName evidence="9">VPS37 C-terminal domain-containing protein</fullName>
    </recommendedName>
</protein>
<dbReference type="GO" id="GO:0006612">
    <property type="term" value="P:protein targeting to membrane"/>
    <property type="evidence" value="ECO:0007669"/>
    <property type="project" value="TreeGrafter"/>
</dbReference>
<proteinExistence type="inferred from homology"/>
<comment type="function">
    <text evidence="6">Component of the ESCRT-I complex, a regulator of vesicular trafficking process. Required for the sorting of endocytic ubiquitinated cargos into multivesicular bodies. May be involved in cell growth and differentiation.</text>
</comment>
<evidence type="ECO:0000256" key="2">
    <source>
        <dbReference type="ARBA" id="ARBA00007617"/>
    </source>
</evidence>
<sequence length="205" mass="22578">MYGNQQSVYDSVAELAVSSAMANVRNKSTDELTAMLDDTAQLDAIIDSLPQVTSVSVDRDSSLARNKSLAEWNMAQQPRIDQIHSQNLKLFEEASALKAEVNEMKKRLDELSSSRSLDTTHSLMLISHQEADDDAENLTLSHLRKIKADRINAIIREQQGYGTIGSSGPPQPMTSSQGFQMPGYPNLTSYGYQAPMGGPSKHPFF</sequence>
<evidence type="ECO:0000313" key="11">
    <source>
        <dbReference type="Proteomes" id="UP000835052"/>
    </source>
</evidence>
<gene>
    <name evidence="10" type="ORF">CAUJ_LOCUS7570</name>
</gene>
<dbReference type="PANTHER" id="PTHR13678:SF27">
    <property type="entry name" value="LD45836P"/>
    <property type="match status" value="1"/>
</dbReference>
<evidence type="ECO:0000256" key="1">
    <source>
        <dbReference type="ARBA" id="ARBA00004633"/>
    </source>
</evidence>
<comment type="similarity">
    <text evidence="2">Belongs to the VPS37 family.</text>
</comment>
<comment type="caution">
    <text evidence="10">The sequence shown here is derived from an EMBL/GenBank/DDBJ whole genome shotgun (WGS) entry which is preliminary data.</text>
</comment>
<evidence type="ECO:0000256" key="6">
    <source>
        <dbReference type="ARBA" id="ARBA00025010"/>
    </source>
</evidence>
<dbReference type="InterPro" id="IPR009851">
    <property type="entry name" value="Mod_r"/>
</dbReference>
<keyword evidence="3" id="KW-0813">Transport</keyword>
<name>A0A8S1HAJ0_9PELO</name>
<evidence type="ECO:0000256" key="5">
    <source>
        <dbReference type="ARBA" id="ARBA00022927"/>
    </source>
</evidence>
<dbReference type="Proteomes" id="UP000835052">
    <property type="component" value="Unassembled WGS sequence"/>
</dbReference>
<dbReference type="GO" id="GO:0043162">
    <property type="term" value="P:ubiquitin-dependent protein catabolic process via the multivesicular body sorting pathway"/>
    <property type="evidence" value="ECO:0007669"/>
    <property type="project" value="TreeGrafter"/>
</dbReference>
<evidence type="ECO:0000256" key="8">
    <source>
        <dbReference type="SAM" id="MobiDB-lite"/>
    </source>
</evidence>
<dbReference type="EMBL" id="CAJGYM010000022">
    <property type="protein sequence ID" value="CAD6191651.1"/>
    <property type="molecule type" value="Genomic_DNA"/>
</dbReference>
<dbReference type="GO" id="GO:0006623">
    <property type="term" value="P:protein targeting to vacuole"/>
    <property type="evidence" value="ECO:0007669"/>
    <property type="project" value="TreeGrafter"/>
</dbReference>
<feature type="region of interest" description="Disordered" evidence="8">
    <location>
        <begin position="161"/>
        <end position="184"/>
    </location>
</feature>
<feature type="coiled-coil region" evidence="7">
    <location>
        <begin position="87"/>
        <end position="114"/>
    </location>
</feature>
<keyword evidence="5" id="KW-0653">Protein transport</keyword>
<evidence type="ECO:0000256" key="4">
    <source>
        <dbReference type="ARBA" id="ARBA00022753"/>
    </source>
</evidence>
<keyword evidence="7" id="KW-0175">Coiled coil</keyword>
<accession>A0A8S1HAJ0</accession>
<evidence type="ECO:0000313" key="10">
    <source>
        <dbReference type="EMBL" id="CAD6191651.1"/>
    </source>
</evidence>
<keyword evidence="4" id="KW-0967">Endosome</keyword>
<feature type="compositionally biased region" description="Polar residues" evidence="8">
    <location>
        <begin position="161"/>
        <end position="179"/>
    </location>
</feature>
<keyword evidence="11" id="KW-1185">Reference proteome</keyword>
<organism evidence="10 11">
    <name type="scientific">Caenorhabditis auriculariae</name>
    <dbReference type="NCBI Taxonomy" id="2777116"/>
    <lineage>
        <taxon>Eukaryota</taxon>
        <taxon>Metazoa</taxon>
        <taxon>Ecdysozoa</taxon>
        <taxon>Nematoda</taxon>
        <taxon>Chromadorea</taxon>
        <taxon>Rhabditida</taxon>
        <taxon>Rhabditina</taxon>
        <taxon>Rhabditomorpha</taxon>
        <taxon>Rhabditoidea</taxon>
        <taxon>Rhabditidae</taxon>
        <taxon>Peloderinae</taxon>
        <taxon>Caenorhabditis</taxon>
    </lineage>
</organism>
<dbReference type="AlphaFoldDB" id="A0A8S1HAJ0"/>
<evidence type="ECO:0000256" key="7">
    <source>
        <dbReference type="SAM" id="Coils"/>
    </source>
</evidence>
<dbReference type="PANTHER" id="PTHR13678">
    <property type="entry name" value="VACUOLAR PROTEIN SORTING-ASSOCIATED PROTEIN 37"/>
    <property type="match status" value="1"/>
</dbReference>
<evidence type="ECO:0000259" key="9">
    <source>
        <dbReference type="Pfam" id="PF07200"/>
    </source>
</evidence>